<evidence type="ECO:0000256" key="1">
    <source>
        <dbReference type="SAM" id="MobiDB-lite"/>
    </source>
</evidence>
<feature type="region of interest" description="Disordered" evidence="1">
    <location>
        <begin position="67"/>
        <end position="102"/>
    </location>
</feature>
<evidence type="ECO:0000313" key="2">
    <source>
        <dbReference type="EMBL" id="KAK7113679.1"/>
    </source>
</evidence>
<organism evidence="2 3">
    <name type="scientific">Littorina saxatilis</name>
    <dbReference type="NCBI Taxonomy" id="31220"/>
    <lineage>
        <taxon>Eukaryota</taxon>
        <taxon>Metazoa</taxon>
        <taxon>Spiralia</taxon>
        <taxon>Lophotrochozoa</taxon>
        <taxon>Mollusca</taxon>
        <taxon>Gastropoda</taxon>
        <taxon>Caenogastropoda</taxon>
        <taxon>Littorinimorpha</taxon>
        <taxon>Littorinoidea</taxon>
        <taxon>Littorinidae</taxon>
        <taxon>Littorina</taxon>
    </lineage>
</organism>
<name>A0AAN9BYY1_9CAEN</name>
<dbReference type="AlphaFoldDB" id="A0AAN9BYY1"/>
<sequence>MAAKEMFEPRILYGHGKRAVTLMTEDGCVYPIIAHEAKHDRVPHSAVPQHARIQRGERPMHQSTLTLAKPPWEPDYTTTNKQFHGGSKTLEPERRPPLSRSMHRSQVELGRHGGYGACPAYPGHEAEAPNDWKTDYEQTYYPKDTIPANRLHLTSLINRINQIEGHEVKDAVKPSEGPMSYFTQYKRVHDKLGHLRGPGAKKEYPVREEYDILTGETVAPACKTNNPNVSGNRVLHKIRSSMKPNTIQ</sequence>
<evidence type="ECO:0000313" key="3">
    <source>
        <dbReference type="Proteomes" id="UP001374579"/>
    </source>
</evidence>
<comment type="caution">
    <text evidence="2">The sequence shown here is derived from an EMBL/GenBank/DDBJ whole genome shotgun (WGS) entry which is preliminary data.</text>
</comment>
<keyword evidence="3" id="KW-1185">Reference proteome</keyword>
<reference evidence="2 3" key="1">
    <citation type="submission" date="2024-02" db="EMBL/GenBank/DDBJ databases">
        <title>Chromosome-scale genome assembly of the rough periwinkle Littorina saxatilis.</title>
        <authorList>
            <person name="De Jode A."/>
            <person name="Faria R."/>
            <person name="Formenti G."/>
            <person name="Sims Y."/>
            <person name="Smith T.P."/>
            <person name="Tracey A."/>
            <person name="Wood J.M.D."/>
            <person name="Zagrodzka Z.B."/>
            <person name="Johannesson K."/>
            <person name="Butlin R.K."/>
            <person name="Leder E.H."/>
        </authorList>
    </citation>
    <scope>NUCLEOTIDE SEQUENCE [LARGE SCALE GENOMIC DNA]</scope>
    <source>
        <strain evidence="2">Snail1</strain>
        <tissue evidence="2">Muscle</tissue>
    </source>
</reference>
<protein>
    <submittedName>
        <fullName evidence="2">Uncharacterized protein</fullName>
    </submittedName>
</protein>
<dbReference type="EMBL" id="JBAMIC010000002">
    <property type="protein sequence ID" value="KAK7113679.1"/>
    <property type="molecule type" value="Genomic_DNA"/>
</dbReference>
<dbReference type="Proteomes" id="UP001374579">
    <property type="component" value="Unassembled WGS sequence"/>
</dbReference>
<accession>A0AAN9BYY1</accession>
<proteinExistence type="predicted"/>
<gene>
    <name evidence="2" type="ORF">V1264_012926</name>
</gene>